<dbReference type="Gene3D" id="1.10.10.10">
    <property type="entry name" value="Winged helix-like DNA-binding domain superfamily/Winged helix DNA-binding domain"/>
    <property type="match status" value="1"/>
</dbReference>
<dbReference type="HOGENOM" id="CLU_039613_0_0_4"/>
<dbReference type="SUPFAM" id="SSF46785">
    <property type="entry name" value="Winged helix' DNA-binding domain"/>
    <property type="match status" value="1"/>
</dbReference>
<name>Q391H3_BURL3</name>
<dbReference type="InterPro" id="IPR000847">
    <property type="entry name" value="LysR_HTH_N"/>
</dbReference>
<protein>
    <submittedName>
        <fullName evidence="6">Transcriptional regulator, LysR family</fullName>
    </submittedName>
</protein>
<reference evidence="6" key="1">
    <citation type="submission" date="2005-10" db="EMBL/GenBank/DDBJ databases">
        <title>Complete sequence of chromosome 2 of Burkholderia sp. 383.</title>
        <authorList>
            <consortium name="US DOE Joint Genome Institute"/>
            <person name="Copeland A."/>
            <person name="Lucas S."/>
            <person name="Lapidus A."/>
            <person name="Barry K."/>
            <person name="Detter J.C."/>
            <person name="Glavina T."/>
            <person name="Hammon N."/>
            <person name="Israni S."/>
            <person name="Pitluck S."/>
            <person name="Chain P."/>
            <person name="Malfatti S."/>
            <person name="Shin M."/>
            <person name="Vergez L."/>
            <person name="Schmutz J."/>
            <person name="Larimer F."/>
            <person name="Land M."/>
            <person name="Kyrpides N."/>
            <person name="Lykidis A."/>
            <person name="Richardson P."/>
        </authorList>
    </citation>
    <scope>NUCLEOTIDE SEQUENCE [LARGE SCALE GENOMIC DNA]</scope>
    <source>
        <strain evidence="6">383</strain>
    </source>
</reference>
<keyword evidence="3" id="KW-0238">DNA-binding</keyword>
<dbReference type="Pfam" id="PF00126">
    <property type="entry name" value="HTH_1"/>
    <property type="match status" value="1"/>
</dbReference>
<dbReference type="Gene3D" id="3.40.190.10">
    <property type="entry name" value="Periplasmic binding protein-like II"/>
    <property type="match status" value="2"/>
</dbReference>
<dbReference type="GO" id="GO:0000976">
    <property type="term" value="F:transcription cis-regulatory region binding"/>
    <property type="evidence" value="ECO:0007669"/>
    <property type="project" value="TreeGrafter"/>
</dbReference>
<accession>Q391H3</accession>
<dbReference type="PANTHER" id="PTHR30126:SF98">
    <property type="entry name" value="HTH-TYPE TRANSCRIPTIONAL ACTIVATOR BAUR"/>
    <property type="match status" value="1"/>
</dbReference>
<evidence type="ECO:0000256" key="4">
    <source>
        <dbReference type="ARBA" id="ARBA00023163"/>
    </source>
</evidence>
<dbReference type="PATRIC" id="fig|482957.22.peg.6592"/>
<sequence length="341" mass="37109">MAARVRFGSSAKAAGVARDARRAGRATRTRAAAGSMFSNTSDLDLRLIRVFLAVVDARGITAAEASLGVRQSTISTQLSALEARVGFKLCDRGRGGFRLTSKGERFAATARTLVAATSEFVARVRDIDRKLVGTLSIGLIGQAPLVENARVADAIGAFRKRDQAVTFAMKVASPQELEESLVNNQLDLAIGYFWHRVPGLLYTPLFTEQQVIYCGRGHPLFHASRPVTADDLQLHDWVWRTYPVPEEQYPLPERRVTASADSIEAATILILSGGHLGYLPAHYAEPFEQRGLVKAVGRSTFSFDVPLHLAMKRSASDKPIVDAFCEDLLRAFNIKAAALAA</sequence>
<dbReference type="InterPro" id="IPR036388">
    <property type="entry name" value="WH-like_DNA-bd_sf"/>
</dbReference>
<feature type="domain" description="HTH lysR-type" evidence="5">
    <location>
        <begin position="43"/>
        <end position="100"/>
    </location>
</feature>
<dbReference type="GO" id="GO:0003700">
    <property type="term" value="F:DNA-binding transcription factor activity"/>
    <property type="evidence" value="ECO:0007669"/>
    <property type="project" value="InterPro"/>
</dbReference>
<proteinExistence type="inferred from homology"/>
<evidence type="ECO:0000256" key="2">
    <source>
        <dbReference type="ARBA" id="ARBA00023015"/>
    </source>
</evidence>
<dbReference type="Proteomes" id="UP000002705">
    <property type="component" value="Chromosome 2"/>
</dbReference>
<evidence type="ECO:0000259" key="5">
    <source>
        <dbReference type="PROSITE" id="PS50931"/>
    </source>
</evidence>
<evidence type="ECO:0000256" key="3">
    <source>
        <dbReference type="ARBA" id="ARBA00023125"/>
    </source>
</evidence>
<evidence type="ECO:0000256" key="1">
    <source>
        <dbReference type="ARBA" id="ARBA00009437"/>
    </source>
</evidence>
<dbReference type="PANTHER" id="PTHR30126">
    <property type="entry name" value="HTH-TYPE TRANSCRIPTIONAL REGULATOR"/>
    <property type="match status" value="1"/>
</dbReference>
<gene>
    <name evidence="6" type="ordered locus">Bcep18194_B2782</name>
</gene>
<keyword evidence="4" id="KW-0804">Transcription</keyword>
<comment type="similarity">
    <text evidence="1">Belongs to the LysR transcriptional regulatory family.</text>
</comment>
<dbReference type="AlphaFoldDB" id="Q391H3"/>
<dbReference type="InterPro" id="IPR005119">
    <property type="entry name" value="LysR_subst-bd"/>
</dbReference>
<evidence type="ECO:0000313" key="7">
    <source>
        <dbReference type="Proteomes" id="UP000002705"/>
    </source>
</evidence>
<organism evidence="6 7">
    <name type="scientific">Burkholderia lata (strain ATCC 17760 / DSM 23089 / LMG 22485 / NCIMB 9086 / R18194 / 383)</name>
    <dbReference type="NCBI Taxonomy" id="482957"/>
    <lineage>
        <taxon>Bacteria</taxon>
        <taxon>Pseudomonadati</taxon>
        <taxon>Pseudomonadota</taxon>
        <taxon>Betaproteobacteria</taxon>
        <taxon>Burkholderiales</taxon>
        <taxon>Burkholderiaceae</taxon>
        <taxon>Burkholderia</taxon>
        <taxon>Burkholderia cepacia complex</taxon>
    </lineage>
</organism>
<dbReference type="Pfam" id="PF03466">
    <property type="entry name" value="LysR_substrate"/>
    <property type="match status" value="1"/>
</dbReference>
<keyword evidence="7" id="KW-1185">Reference proteome</keyword>
<keyword evidence="2" id="KW-0805">Transcription regulation</keyword>
<dbReference type="EMBL" id="CP000152">
    <property type="protein sequence ID" value="ABB12893.1"/>
    <property type="molecule type" value="Genomic_DNA"/>
</dbReference>
<dbReference type="PROSITE" id="PS50931">
    <property type="entry name" value="HTH_LYSR"/>
    <property type="match status" value="1"/>
</dbReference>
<dbReference type="KEGG" id="bur:Bcep18194_B2782"/>
<dbReference type="CDD" id="cd05466">
    <property type="entry name" value="PBP2_LTTR_substrate"/>
    <property type="match status" value="1"/>
</dbReference>
<dbReference type="SUPFAM" id="SSF53850">
    <property type="entry name" value="Periplasmic binding protein-like II"/>
    <property type="match status" value="1"/>
</dbReference>
<dbReference type="InterPro" id="IPR036390">
    <property type="entry name" value="WH_DNA-bd_sf"/>
</dbReference>
<evidence type="ECO:0000313" key="6">
    <source>
        <dbReference type="EMBL" id="ABB12893.1"/>
    </source>
</evidence>